<reference evidence="5" key="1">
    <citation type="submission" date="2016-09" db="EMBL/GenBank/DDBJ databases">
        <authorList>
            <person name="Gulvik C.A."/>
        </authorList>
    </citation>
    <scope>NUCLEOTIDE SEQUENCE [LARGE SCALE GENOMIC DNA]</scope>
    <source>
        <strain evidence="5">LMG 8895</strain>
    </source>
</reference>
<keyword evidence="5" id="KW-1185">Reference proteome</keyword>
<evidence type="ECO:0000256" key="2">
    <source>
        <dbReference type="SAM" id="Phobius"/>
    </source>
</evidence>
<sequence>MKNNKIIILFCSLMALVSLAISPLMVHGTEGTGGQVNTGGKISFYEKETTPEETTPIVPNKPELPADKDTGTAEKPAGNLPSTGELIGNFCFIGIGLVMLFLLLIVLRRWTKEEK</sequence>
<dbReference type="AlphaFoldDB" id="A0A1E5H0B9"/>
<evidence type="ECO:0008006" key="6">
    <source>
        <dbReference type="Google" id="ProtNLM"/>
    </source>
</evidence>
<feature type="signal peptide" evidence="3">
    <location>
        <begin position="1"/>
        <end position="20"/>
    </location>
</feature>
<dbReference type="RefSeq" id="WP_069662616.1">
    <property type="nucleotide sequence ID" value="NZ_JBHUJJ010000001.1"/>
</dbReference>
<dbReference type="EMBL" id="MIJY01000006">
    <property type="protein sequence ID" value="OEG18397.1"/>
    <property type="molecule type" value="Genomic_DNA"/>
</dbReference>
<keyword evidence="3" id="KW-0732">Signal</keyword>
<evidence type="ECO:0000313" key="5">
    <source>
        <dbReference type="Proteomes" id="UP000095094"/>
    </source>
</evidence>
<organism evidence="4 5">
    <name type="scientific">Enterococcus termitis</name>
    <dbReference type="NCBI Taxonomy" id="332950"/>
    <lineage>
        <taxon>Bacteria</taxon>
        <taxon>Bacillati</taxon>
        <taxon>Bacillota</taxon>
        <taxon>Bacilli</taxon>
        <taxon>Lactobacillales</taxon>
        <taxon>Enterococcaceae</taxon>
        <taxon>Enterococcus</taxon>
    </lineage>
</organism>
<proteinExistence type="predicted"/>
<keyword evidence="2" id="KW-0472">Membrane</keyword>
<comment type="caution">
    <text evidence="4">The sequence shown here is derived from an EMBL/GenBank/DDBJ whole genome shotgun (WGS) entry which is preliminary data.</text>
</comment>
<gene>
    <name evidence="4" type="ORF">BCR25_16345</name>
</gene>
<evidence type="ECO:0000256" key="3">
    <source>
        <dbReference type="SAM" id="SignalP"/>
    </source>
</evidence>
<name>A0A1E5H0B9_9ENTE</name>
<evidence type="ECO:0000256" key="1">
    <source>
        <dbReference type="SAM" id="MobiDB-lite"/>
    </source>
</evidence>
<keyword evidence="2" id="KW-1133">Transmembrane helix</keyword>
<dbReference type="OrthoDB" id="2194848at2"/>
<protein>
    <recommendedName>
        <fullName evidence="6">Gram-positive cocci surface proteins LPxTG domain-containing protein</fullName>
    </recommendedName>
</protein>
<feature type="transmembrane region" description="Helical" evidence="2">
    <location>
        <begin position="86"/>
        <end position="107"/>
    </location>
</feature>
<dbReference type="Proteomes" id="UP000095094">
    <property type="component" value="Unassembled WGS sequence"/>
</dbReference>
<feature type="region of interest" description="Disordered" evidence="1">
    <location>
        <begin position="48"/>
        <end position="78"/>
    </location>
</feature>
<accession>A0A1E5H0B9</accession>
<keyword evidence="2" id="KW-0812">Transmembrane</keyword>
<evidence type="ECO:0000313" key="4">
    <source>
        <dbReference type="EMBL" id="OEG18397.1"/>
    </source>
</evidence>
<feature type="chain" id="PRO_5039077735" description="Gram-positive cocci surface proteins LPxTG domain-containing protein" evidence="3">
    <location>
        <begin position="21"/>
        <end position="115"/>
    </location>
</feature>